<evidence type="ECO:0000313" key="2">
    <source>
        <dbReference type="EMBL" id="MXG90126.1"/>
    </source>
</evidence>
<comment type="caution">
    <text evidence="2">The sequence shown here is derived from an EMBL/GenBank/DDBJ whole genome shotgun (WGS) entry which is preliminary data.</text>
</comment>
<protein>
    <submittedName>
        <fullName evidence="2">Uncharacterized protein</fullName>
    </submittedName>
</protein>
<proteinExistence type="predicted"/>
<feature type="chain" id="PRO_5039005643" evidence="1">
    <location>
        <begin position="23"/>
        <end position="200"/>
    </location>
</feature>
<accession>A0A6L7EWF1</accession>
<feature type="signal peptide" evidence="1">
    <location>
        <begin position="1"/>
        <end position="22"/>
    </location>
</feature>
<organism evidence="2 3">
    <name type="scientific">Nocardioides flavescens</name>
    <dbReference type="NCBI Taxonomy" id="2691959"/>
    <lineage>
        <taxon>Bacteria</taxon>
        <taxon>Bacillati</taxon>
        <taxon>Actinomycetota</taxon>
        <taxon>Actinomycetes</taxon>
        <taxon>Propionibacteriales</taxon>
        <taxon>Nocardioidaceae</taxon>
        <taxon>Nocardioides</taxon>
    </lineage>
</organism>
<name>A0A6L7EWF1_9ACTN</name>
<dbReference type="AlphaFoldDB" id="A0A6L7EWF1"/>
<keyword evidence="3" id="KW-1185">Reference proteome</keyword>
<gene>
    <name evidence="2" type="ORF">GRQ65_11230</name>
</gene>
<dbReference type="EMBL" id="WUEK01000006">
    <property type="protein sequence ID" value="MXG90126.1"/>
    <property type="molecule type" value="Genomic_DNA"/>
</dbReference>
<sequence length="200" mass="20340">MSKSAGKKAAAVVGVVAVAATAGTGASVAAKQITSSQIKDGTIQTRDLTKNNFARFTSTETVKVAETPVSATPAYAGARVVDVTGAQTGLVTLVLNKGTWKLSGTAQFWHIGGPTPADTTDYGVVTIPGLQSGFSRNVTSDVPEGGVNPAQVSFGGTIKITANNTPVVISGNFTADRQGQAGVSVTATQYEYVKLFDGGQ</sequence>
<dbReference type="Proteomes" id="UP000473325">
    <property type="component" value="Unassembled WGS sequence"/>
</dbReference>
<evidence type="ECO:0000313" key="3">
    <source>
        <dbReference type="Proteomes" id="UP000473325"/>
    </source>
</evidence>
<evidence type="ECO:0000256" key="1">
    <source>
        <dbReference type="SAM" id="SignalP"/>
    </source>
</evidence>
<keyword evidence="1" id="KW-0732">Signal</keyword>
<reference evidence="2 3" key="1">
    <citation type="submission" date="2019-12" db="EMBL/GenBank/DDBJ databases">
        <authorList>
            <person name="Kun Z."/>
        </authorList>
    </citation>
    <scope>NUCLEOTIDE SEQUENCE [LARGE SCALE GENOMIC DNA]</scope>
    <source>
        <strain evidence="2 3">YIM 123512</strain>
    </source>
</reference>
<dbReference type="RefSeq" id="WP_160878059.1">
    <property type="nucleotide sequence ID" value="NZ_WUEK01000006.1"/>
</dbReference>